<sequence>MKLEFPLTPEKIREGMEKVISSIQEETKWDLQRTLSDVTIKIGDAPEQGYTFGVNEVKNKLIFAKWINDVQPEITSRKIWEFIIIRESLSFFIKTELFEKGIDELTRLFLNFMAMAYHQRLYEG</sequence>
<accession>X1AX28</accession>
<protein>
    <submittedName>
        <fullName evidence="1">Uncharacterized protein</fullName>
    </submittedName>
</protein>
<proteinExistence type="predicted"/>
<dbReference type="AlphaFoldDB" id="X1AX28"/>
<dbReference type="EMBL" id="BART01007832">
    <property type="protein sequence ID" value="GAG64331.1"/>
    <property type="molecule type" value="Genomic_DNA"/>
</dbReference>
<organism evidence="1">
    <name type="scientific">marine sediment metagenome</name>
    <dbReference type="NCBI Taxonomy" id="412755"/>
    <lineage>
        <taxon>unclassified sequences</taxon>
        <taxon>metagenomes</taxon>
        <taxon>ecological metagenomes</taxon>
    </lineage>
</organism>
<name>X1AX28_9ZZZZ</name>
<comment type="caution">
    <text evidence="1">The sequence shown here is derived from an EMBL/GenBank/DDBJ whole genome shotgun (WGS) entry which is preliminary data.</text>
</comment>
<gene>
    <name evidence="1" type="ORF">S01H4_17752</name>
</gene>
<reference evidence="1" key="1">
    <citation type="journal article" date="2014" name="Front. Microbiol.">
        <title>High frequency of phylogenetically diverse reductive dehalogenase-homologous genes in deep subseafloor sedimentary metagenomes.</title>
        <authorList>
            <person name="Kawai M."/>
            <person name="Futagami T."/>
            <person name="Toyoda A."/>
            <person name="Takaki Y."/>
            <person name="Nishi S."/>
            <person name="Hori S."/>
            <person name="Arai W."/>
            <person name="Tsubouchi T."/>
            <person name="Morono Y."/>
            <person name="Uchiyama I."/>
            <person name="Ito T."/>
            <person name="Fujiyama A."/>
            <person name="Inagaki F."/>
            <person name="Takami H."/>
        </authorList>
    </citation>
    <scope>NUCLEOTIDE SEQUENCE</scope>
    <source>
        <strain evidence="1">Expedition CK06-06</strain>
    </source>
</reference>
<evidence type="ECO:0000313" key="1">
    <source>
        <dbReference type="EMBL" id="GAG64331.1"/>
    </source>
</evidence>
<feature type="non-terminal residue" evidence="1">
    <location>
        <position position="124"/>
    </location>
</feature>